<evidence type="ECO:0000313" key="10">
    <source>
        <dbReference type="Proteomes" id="UP000025229"/>
    </source>
</evidence>
<feature type="compositionally biased region" description="Gly residues" evidence="5">
    <location>
        <begin position="1"/>
        <end position="22"/>
    </location>
</feature>
<feature type="transmembrane region" description="Helical" evidence="6">
    <location>
        <begin position="148"/>
        <end position="180"/>
    </location>
</feature>
<sequence>MEFNTGGSGGSGGSPSGGGLSGASGRASGGMDFDRSNPVESFVQTARTVVLSPVRFYRGMRRSGDYLNPLLFAVICSVIAAVLAGLIGVVAALAGGSGVGNSLGAFVGGVILQPIGTVIGLFIGAGIYHLLTMLLIKPNSGFEATLRVVAYASVVQLVSWIPLLGGLLALYGVVLAVLGIREAHGSTTGRAVAVVLIPTAVFLLIGLLFFAALIALVLGTQSGGV</sequence>
<dbReference type="KEGG" id="rrd:RradSPS_1270"/>
<dbReference type="eggNOG" id="COG2881">
    <property type="taxonomic scope" value="Bacteria"/>
</dbReference>
<accession>A0A023X2L9</accession>
<evidence type="ECO:0000256" key="3">
    <source>
        <dbReference type="ARBA" id="ARBA00022989"/>
    </source>
</evidence>
<reference evidence="9" key="2">
    <citation type="submission" date="2023-11" db="EMBL/GenBank/DDBJ databases">
        <title>MicrobeMod: A computational toolkit for identifying prokaryotic methylation and restriction-modification with nanopore sequencing.</title>
        <authorList>
            <person name="Crits-Christoph A."/>
            <person name="Kang S.C."/>
            <person name="Lee H."/>
            <person name="Ostrov N."/>
        </authorList>
    </citation>
    <scope>NUCLEOTIDE SEQUENCE</scope>
    <source>
        <strain evidence="9">ATCC 51242</strain>
    </source>
</reference>
<keyword evidence="4 6" id="KW-0472">Membrane</keyword>
<evidence type="ECO:0000256" key="4">
    <source>
        <dbReference type="ARBA" id="ARBA00023136"/>
    </source>
</evidence>
<dbReference type="InterPro" id="IPR006977">
    <property type="entry name" value="Yip1_dom"/>
</dbReference>
<reference evidence="8 10" key="1">
    <citation type="submission" date="2014-03" db="EMBL/GenBank/DDBJ databases">
        <title>Complete genome sequence of the Radio-Resistant Rubrobacter radiotolerans RSPS-4.</title>
        <authorList>
            <person name="Egas C.C."/>
            <person name="Barroso C.C."/>
            <person name="Froufe H.J.C."/>
            <person name="Pacheco J.J."/>
            <person name="Albuquerque L.L."/>
            <person name="da Costa M.M.S."/>
        </authorList>
    </citation>
    <scope>NUCLEOTIDE SEQUENCE [LARGE SCALE GENOMIC DNA]</scope>
    <source>
        <strain evidence="8 10">RSPS-4</strain>
    </source>
</reference>
<evidence type="ECO:0000259" key="7">
    <source>
        <dbReference type="Pfam" id="PF04893"/>
    </source>
</evidence>
<evidence type="ECO:0000256" key="6">
    <source>
        <dbReference type="SAM" id="Phobius"/>
    </source>
</evidence>
<dbReference type="Proteomes" id="UP001281130">
    <property type="component" value="Unassembled WGS sequence"/>
</dbReference>
<comment type="subcellular location">
    <subcellularLocation>
        <location evidence="1">Membrane</location>
        <topology evidence="1">Multi-pass membrane protein</topology>
    </subcellularLocation>
</comment>
<dbReference type="STRING" id="42256.RradSPS_1270"/>
<dbReference type="PATRIC" id="fig|42256.3.peg.1286"/>
<evidence type="ECO:0000256" key="1">
    <source>
        <dbReference type="ARBA" id="ARBA00004141"/>
    </source>
</evidence>
<name>A0A023X2L9_RUBRA</name>
<evidence type="ECO:0000313" key="8">
    <source>
        <dbReference type="EMBL" id="AHY46553.1"/>
    </source>
</evidence>
<feature type="transmembrane region" description="Helical" evidence="6">
    <location>
        <begin position="192"/>
        <end position="218"/>
    </location>
</feature>
<dbReference type="AlphaFoldDB" id="A0A023X2L9"/>
<feature type="region of interest" description="Disordered" evidence="5">
    <location>
        <begin position="1"/>
        <end position="29"/>
    </location>
</feature>
<dbReference type="OrthoDB" id="5469864at2"/>
<gene>
    <name evidence="8" type="ORF">RradSPS_1270</name>
    <name evidence="9" type="ORF">SIL72_07930</name>
</gene>
<dbReference type="Pfam" id="PF04893">
    <property type="entry name" value="Yip1"/>
    <property type="match status" value="1"/>
</dbReference>
<dbReference type="HOGENOM" id="CLU_1229140_0_0_11"/>
<evidence type="ECO:0000313" key="9">
    <source>
        <dbReference type="EMBL" id="MDX5893961.1"/>
    </source>
</evidence>
<dbReference type="EMBL" id="CP007514">
    <property type="protein sequence ID" value="AHY46553.1"/>
    <property type="molecule type" value="Genomic_DNA"/>
</dbReference>
<feature type="transmembrane region" description="Helical" evidence="6">
    <location>
        <begin position="115"/>
        <end position="136"/>
    </location>
</feature>
<organism evidence="8 10">
    <name type="scientific">Rubrobacter radiotolerans</name>
    <name type="common">Arthrobacter radiotolerans</name>
    <dbReference type="NCBI Taxonomy" id="42256"/>
    <lineage>
        <taxon>Bacteria</taxon>
        <taxon>Bacillati</taxon>
        <taxon>Actinomycetota</taxon>
        <taxon>Rubrobacteria</taxon>
        <taxon>Rubrobacterales</taxon>
        <taxon>Rubrobacteraceae</taxon>
        <taxon>Rubrobacter</taxon>
    </lineage>
</organism>
<evidence type="ECO:0000256" key="5">
    <source>
        <dbReference type="SAM" id="MobiDB-lite"/>
    </source>
</evidence>
<dbReference type="GO" id="GO:0016020">
    <property type="term" value="C:membrane"/>
    <property type="evidence" value="ECO:0007669"/>
    <property type="project" value="UniProtKB-SubCell"/>
</dbReference>
<protein>
    <submittedName>
        <fullName evidence="8">Uncharacterized protein conserved in archaea</fullName>
    </submittedName>
    <submittedName>
        <fullName evidence="9">YIP1 family protein</fullName>
    </submittedName>
</protein>
<keyword evidence="2 6" id="KW-0812">Transmembrane</keyword>
<keyword evidence="3 6" id="KW-1133">Transmembrane helix</keyword>
<dbReference type="RefSeq" id="WP_084263777.1">
    <property type="nucleotide sequence ID" value="NZ_CP007514.1"/>
</dbReference>
<feature type="domain" description="Yip1" evidence="7">
    <location>
        <begin position="49"/>
        <end position="208"/>
    </location>
</feature>
<keyword evidence="10" id="KW-1185">Reference proteome</keyword>
<evidence type="ECO:0000256" key="2">
    <source>
        <dbReference type="ARBA" id="ARBA00022692"/>
    </source>
</evidence>
<feature type="transmembrane region" description="Helical" evidence="6">
    <location>
        <begin position="70"/>
        <end position="95"/>
    </location>
</feature>
<proteinExistence type="predicted"/>
<dbReference type="Proteomes" id="UP000025229">
    <property type="component" value="Chromosome"/>
</dbReference>
<dbReference type="EMBL" id="JAWXXX010000001">
    <property type="protein sequence ID" value="MDX5893961.1"/>
    <property type="molecule type" value="Genomic_DNA"/>
</dbReference>